<keyword evidence="3" id="KW-1185">Reference proteome</keyword>
<sequence>MNATASLNTFKEVGGVSKQQIQLIERCSQKQLWSNRVQVKFLRLARTIADLNKEVIVTEEALWEAMTYQRKPLNKALVQKRLL</sequence>
<dbReference type="InterPro" id="IPR025158">
    <property type="entry name" value="Mg_chelat-rel_C"/>
</dbReference>
<evidence type="ECO:0000259" key="1">
    <source>
        <dbReference type="Pfam" id="PF13335"/>
    </source>
</evidence>
<name>A0ABW3LGN0_9BACI</name>
<evidence type="ECO:0000313" key="3">
    <source>
        <dbReference type="Proteomes" id="UP001597040"/>
    </source>
</evidence>
<proteinExistence type="predicted"/>
<evidence type="ECO:0000313" key="2">
    <source>
        <dbReference type="EMBL" id="MFD1037197.1"/>
    </source>
</evidence>
<reference evidence="3" key="1">
    <citation type="journal article" date="2019" name="Int. J. Syst. Evol. Microbiol.">
        <title>The Global Catalogue of Microorganisms (GCM) 10K type strain sequencing project: providing services to taxonomists for standard genome sequencing and annotation.</title>
        <authorList>
            <consortium name="The Broad Institute Genomics Platform"/>
            <consortium name="The Broad Institute Genome Sequencing Center for Infectious Disease"/>
            <person name="Wu L."/>
            <person name="Ma J."/>
        </authorList>
    </citation>
    <scope>NUCLEOTIDE SEQUENCE [LARGE SCALE GENOMIC DNA]</scope>
    <source>
        <strain evidence="3">CCUG 56754</strain>
    </source>
</reference>
<organism evidence="2 3">
    <name type="scientific">Virgibacillus byunsanensis</name>
    <dbReference type="NCBI Taxonomy" id="570945"/>
    <lineage>
        <taxon>Bacteria</taxon>
        <taxon>Bacillati</taxon>
        <taxon>Bacillota</taxon>
        <taxon>Bacilli</taxon>
        <taxon>Bacillales</taxon>
        <taxon>Bacillaceae</taxon>
        <taxon>Virgibacillus</taxon>
    </lineage>
</organism>
<dbReference type="RefSeq" id="WP_390359760.1">
    <property type="nucleotide sequence ID" value="NZ_JBHTKJ010000007.1"/>
</dbReference>
<dbReference type="EMBL" id="JBHTKJ010000007">
    <property type="protein sequence ID" value="MFD1037197.1"/>
    <property type="molecule type" value="Genomic_DNA"/>
</dbReference>
<dbReference type="Pfam" id="PF13335">
    <property type="entry name" value="Mg_chelatase_C"/>
    <property type="match status" value="1"/>
</dbReference>
<accession>A0ABW3LGN0</accession>
<protein>
    <recommendedName>
        <fullName evidence="1">Mg chelatase-related protein C-terminal domain-containing protein</fullName>
    </recommendedName>
</protein>
<dbReference type="Proteomes" id="UP001597040">
    <property type="component" value="Unassembled WGS sequence"/>
</dbReference>
<feature type="domain" description="Mg chelatase-related protein C-terminal" evidence="1">
    <location>
        <begin position="2"/>
        <end position="68"/>
    </location>
</feature>
<gene>
    <name evidence="2" type="ORF">ACFQ3N_01990</name>
</gene>
<comment type="caution">
    <text evidence="2">The sequence shown here is derived from an EMBL/GenBank/DDBJ whole genome shotgun (WGS) entry which is preliminary data.</text>
</comment>